<reference evidence="1" key="1">
    <citation type="journal article" date="2020" name="mSystems">
        <title>Genome- and Community-Level Interaction Insights into Carbon Utilization and Element Cycling Functions of Hydrothermarchaeota in Hydrothermal Sediment.</title>
        <authorList>
            <person name="Zhou Z."/>
            <person name="Liu Y."/>
            <person name="Xu W."/>
            <person name="Pan J."/>
            <person name="Luo Z.H."/>
            <person name="Li M."/>
        </authorList>
    </citation>
    <scope>NUCLEOTIDE SEQUENCE [LARGE SCALE GENOMIC DNA]</scope>
    <source>
        <strain evidence="1">SpSt-783</strain>
    </source>
</reference>
<organism evidence="1">
    <name type="scientific">candidate division WOR-3 bacterium</name>
    <dbReference type="NCBI Taxonomy" id="2052148"/>
    <lineage>
        <taxon>Bacteria</taxon>
        <taxon>Bacteria division WOR-3</taxon>
    </lineage>
</organism>
<proteinExistence type="predicted"/>
<protein>
    <submittedName>
        <fullName evidence="1">Uncharacterized protein</fullName>
    </submittedName>
</protein>
<comment type="caution">
    <text evidence="1">The sequence shown here is derived from an EMBL/GenBank/DDBJ whole genome shotgun (WGS) entry which is preliminary data.</text>
</comment>
<dbReference type="EMBL" id="DTHJ01000041">
    <property type="protein sequence ID" value="HHS62322.1"/>
    <property type="molecule type" value="Genomic_DNA"/>
</dbReference>
<accession>A0A7C6EHH3</accession>
<name>A0A7C6EHH3_UNCW3</name>
<gene>
    <name evidence="1" type="ORF">ENV70_01725</name>
</gene>
<sequence>MRRKLMIVSIILLFFCYCSERKRMNQFDVTNKGFSTPTPCYTWGNPVYDPYSGYLIGVVIGIEFTDALPSTFSFDHKFFFNGQDVLDFGQTVNSGADNYGIQIYYGGEPFPVGDYCLKIYWGEFGYGAFVFSVVPSGNATKFKGITLDNGVDRIKNWYSVNLAQ</sequence>
<dbReference type="AlphaFoldDB" id="A0A7C6EHH3"/>
<evidence type="ECO:0000313" key="1">
    <source>
        <dbReference type="EMBL" id="HHS62322.1"/>
    </source>
</evidence>